<dbReference type="PROSITE" id="PS51892">
    <property type="entry name" value="SUBTILASE"/>
    <property type="match status" value="1"/>
</dbReference>
<dbReference type="PANTHER" id="PTHR43806">
    <property type="entry name" value="PEPTIDASE S8"/>
    <property type="match status" value="1"/>
</dbReference>
<feature type="transmembrane region" description="Helical" evidence="7">
    <location>
        <begin position="393"/>
        <end position="414"/>
    </location>
</feature>
<keyword evidence="8" id="KW-0732">Signal</keyword>
<evidence type="ECO:0000256" key="4">
    <source>
        <dbReference type="ARBA" id="ARBA00022825"/>
    </source>
</evidence>
<name>A0ABS7UDH1_9ACTN</name>
<keyword evidence="2" id="KW-0645">Protease</keyword>
<comment type="caution">
    <text evidence="10">The sequence shown here is derived from an EMBL/GenBank/DDBJ whole genome shotgun (WGS) entry which is preliminary data.</text>
</comment>
<protein>
    <submittedName>
        <fullName evidence="10">S8 family serine peptidase</fullName>
    </submittedName>
</protein>
<feature type="region of interest" description="Disordered" evidence="6">
    <location>
        <begin position="350"/>
        <end position="385"/>
    </location>
</feature>
<evidence type="ECO:0000256" key="6">
    <source>
        <dbReference type="SAM" id="MobiDB-lite"/>
    </source>
</evidence>
<keyword evidence="7" id="KW-0812">Transmembrane</keyword>
<evidence type="ECO:0000256" key="3">
    <source>
        <dbReference type="ARBA" id="ARBA00022801"/>
    </source>
</evidence>
<dbReference type="EMBL" id="JAIQZJ010000007">
    <property type="protein sequence ID" value="MBZ5739036.1"/>
    <property type="molecule type" value="Genomic_DNA"/>
</dbReference>
<evidence type="ECO:0000256" key="7">
    <source>
        <dbReference type="SAM" id="Phobius"/>
    </source>
</evidence>
<evidence type="ECO:0000313" key="11">
    <source>
        <dbReference type="Proteomes" id="UP000780875"/>
    </source>
</evidence>
<organism evidence="10 11">
    <name type="scientific">Nocardioides mangrovi</name>
    <dbReference type="NCBI Taxonomy" id="2874580"/>
    <lineage>
        <taxon>Bacteria</taxon>
        <taxon>Bacillati</taxon>
        <taxon>Actinomycetota</taxon>
        <taxon>Actinomycetes</taxon>
        <taxon>Propionibacteriales</taxon>
        <taxon>Nocardioidaceae</taxon>
        <taxon>Nocardioides</taxon>
    </lineage>
</organism>
<sequence length="419" mass="41931">MRRLSSVVVAGAALAGLPVVLVAAPAQADQADCTAITQRTDSSTDITGPSTPYDLLGMAAAADVADRYVSQPPVRVAVLDTGVRVPGDGGIVVHQAERIAQGDDGVVDGSGTEVAGLVAGAARAGGDPVGFAPHTEIVDVQVAAVRVGERDQVPPTPDSVAQGLDWVAQNAKPLNIKVATVAFDAGSGSGLEDAVAKAQAAGVVVVAATGDPVESTSTDTAEAGQPGPQVDAADDGKLPAFAGVVAVNTTVGGVAGADDATYVLPNSDTTVAVPTADGVSYGLNGKTCRVAAPSTSAATGEVAGVVALLWQRFPEEQPAQIVARLVNTASGTTDDPTPLTGYGIVQPLDALTRPVDPAEDGTVQRSRPEAGPDGPVSPPSAPTDLLASTRDDAVWWALIGGGLVVVALLLRPVLARRRQ</sequence>
<dbReference type="RefSeq" id="WP_224123409.1">
    <property type="nucleotide sequence ID" value="NZ_JAIQZJ010000007.1"/>
</dbReference>
<dbReference type="InterPro" id="IPR050131">
    <property type="entry name" value="Peptidase_S8_subtilisin-like"/>
</dbReference>
<gene>
    <name evidence="10" type="ORF">K8U61_12740</name>
</gene>
<dbReference type="InterPro" id="IPR000209">
    <property type="entry name" value="Peptidase_S8/S53_dom"/>
</dbReference>
<evidence type="ECO:0000256" key="1">
    <source>
        <dbReference type="ARBA" id="ARBA00011073"/>
    </source>
</evidence>
<dbReference type="PANTHER" id="PTHR43806:SF11">
    <property type="entry name" value="CEREVISIN-RELATED"/>
    <property type="match status" value="1"/>
</dbReference>
<dbReference type="Pfam" id="PF00082">
    <property type="entry name" value="Peptidase_S8"/>
    <property type="match status" value="1"/>
</dbReference>
<feature type="chain" id="PRO_5045090105" evidence="8">
    <location>
        <begin position="29"/>
        <end position="419"/>
    </location>
</feature>
<evidence type="ECO:0000256" key="5">
    <source>
        <dbReference type="PROSITE-ProRule" id="PRU01240"/>
    </source>
</evidence>
<dbReference type="SUPFAM" id="SSF52743">
    <property type="entry name" value="Subtilisin-like"/>
    <property type="match status" value="1"/>
</dbReference>
<reference evidence="10 11" key="1">
    <citation type="submission" date="2021-09" db="EMBL/GenBank/DDBJ databases">
        <title>Whole genome sequence of Nocardioides sp. GBK3QG-3.</title>
        <authorList>
            <person name="Tuo L."/>
        </authorList>
    </citation>
    <scope>NUCLEOTIDE SEQUENCE [LARGE SCALE GENOMIC DNA]</scope>
    <source>
        <strain evidence="10 11">GBK3QG-3</strain>
    </source>
</reference>
<dbReference type="Proteomes" id="UP000780875">
    <property type="component" value="Unassembled WGS sequence"/>
</dbReference>
<proteinExistence type="inferred from homology"/>
<keyword evidence="11" id="KW-1185">Reference proteome</keyword>
<keyword evidence="3" id="KW-0378">Hydrolase</keyword>
<feature type="signal peptide" evidence="8">
    <location>
        <begin position="1"/>
        <end position="28"/>
    </location>
</feature>
<dbReference type="InterPro" id="IPR036852">
    <property type="entry name" value="Peptidase_S8/S53_dom_sf"/>
</dbReference>
<accession>A0ABS7UDH1</accession>
<keyword evidence="7" id="KW-0472">Membrane</keyword>
<evidence type="ECO:0000259" key="9">
    <source>
        <dbReference type="Pfam" id="PF00082"/>
    </source>
</evidence>
<keyword evidence="4" id="KW-0720">Serine protease</keyword>
<dbReference type="Gene3D" id="3.40.50.200">
    <property type="entry name" value="Peptidase S8/S53 domain"/>
    <property type="match status" value="1"/>
</dbReference>
<comment type="caution">
    <text evidence="5">Lacks conserved residue(s) required for the propagation of feature annotation.</text>
</comment>
<evidence type="ECO:0000313" key="10">
    <source>
        <dbReference type="EMBL" id="MBZ5739036.1"/>
    </source>
</evidence>
<evidence type="ECO:0000256" key="8">
    <source>
        <dbReference type="SAM" id="SignalP"/>
    </source>
</evidence>
<feature type="domain" description="Peptidase S8/S53" evidence="9">
    <location>
        <begin position="107"/>
        <end position="343"/>
    </location>
</feature>
<keyword evidence="7" id="KW-1133">Transmembrane helix</keyword>
<comment type="similarity">
    <text evidence="1 5">Belongs to the peptidase S8 family.</text>
</comment>
<evidence type="ECO:0000256" key="2">
    <source>
        <dbReference type="ARBA" id="ARBA00022670"/>
    </source>
</evidence>